<accession>A0A841CTB9</accession>
<dbReference type="NCBIfam" id="NF047619">
    <property type="entry name" value="NADase_discoid"/>
    <property type="match status" value="1"/>
</dbReference>
<name>A0A841CTB9_9PSEU</name>
<evidence type="ECO:0000313" key="4">
    <source>
        <dbReference type="Proteomes" id="UP000547510"/>
    </source>
</evidence>
<dbReference type="Gene3D" id="2.60.120.260">
    <property type="entry name" value="Galactose-binding domain-like"/>
    <property type="match status" value="1"/>
</dbReference>
<evidence type="ECO:0000256" key="2">
    <source>
        <dbReference type="SAM" id="Phobius"/>
    </source>
</evidence>
<dbReference type="InterPro" id="IPR008979">
    <property type="entry name" value="Galactose-bd-like_sf"/>
</dbReference>
<dbReference type="InterPro" id="IPR057561">
    <property type="entry name" value="NADase_transloc"/>
</dbReference>
<feature type="transmembrane region" description="Helical" evidence="2">
    <location>
        <begin position="87"/>
        <end position="110"/>
    </location>
</feature>
<evidence type="ECO:0000313" key="3">
    <source>
        <dbReference type="EMBL" id="MBB5959287.1"/>
    </source>
</evidence>
<sequence>MRPTDERQAPPGHRPRLTERRVPQPGDLICGQCGEANPPTRKFCARCGTGLVEARVVPEKWWRRFLPRREPAKAGTRRRRRGGPGKVVGRVVRWALAVLLLAGVGLYGLVGPFRQAVNNQATSAARDVEDWFSKDPRPVRPTGITATAESPGHEAALAADNARNTYWAAPVEPELPTLVLEFDGQVELERAIFQVGIGDRFQTAHRPEKVHLVYSTGRTYDLTLADDPDPQTVEIENSAGAESVEVFVKSLHRSLQGNEVAISEIEFFTVE</sequence>
<dbReference type="RefSeq" id="WP_184696003.1">
    <property type="nucleotide sequence ID" value="NZ_JACHJN010000010.1"/>
</dbReference>
<protein>
    <recommendedName>
        <fullName evidence="5">Zinc ribbon domain-containing protein</fullName>
    </recommendedName>
</protein>
<reference evidence="3 4" key="1">
    <citation type="submission" date="2020-08" db="EMBL/GenBank/DDBJ databases">
        <title>Genomic Encyclopedia of Type Strains, Phase III (KMG-III): the genomes of soil and plant-associated and newly described type strains.</title>
        <authorList>
            <person name="Whitman W."/>
        </authorList>
    </citation>
    <scope>NUCLEOTIDE SEQUENCE [LARGE SCALE GENOMIC DNA]</scope>
    <source>
        <strain evidence="3 4">CECT 8640</strain>
    </source>
</reference>
<comment type="caution">
    <text evidence="3">The sequence shown here is derived from an EMBL/GenBank/DDBJ whole genome shotgun (WGS) entry which is preliminary data.</text>
</comment>
<dbReference type="Proteomes" id="UP000547510">
    <property type="component" value="Unassembled WGS sequence"/>
</dbReference>
<dbReference type="AlphaFoldDB" id="A0A841CTB9"/>
<gene>
    <name evidence="3" type="ORF">FHS29_005907</name>
</gene>
<proteinExistence type="predicted"/>
<evidence type="ECO:0008006" key="5">
    <source>
        <dbReference type="Google" id="ProtNLM"/>
    </source>
</evidence>
<organism evidence="3 4">
    <name type="scientific">Saccharothrix tamanrassetensis</name>
    <dbReference type="NCBI Taxonomy" id="1051531"/>
    <lineage>
        <taxon>Bacteria</taxon>
        <taxon>Bacillati</taxon>
        <taxon>Actinomycetota</taxon>
        <taxon>Actinomycetes</taxon>
        <taxon>Pseudonocardiales</taxon>
        <taxon>Pseudonocardiaceae</taxon>
        <taxon>Saccharothrix</taxon>
    </lineage>
</organism>
<feature type="region of interest" description="Disordered" evidence="1">
    <location>
        <begin position="1"/>
        <end position="23"/>
    </location>
</feature>
<dbReference type="SUPFAM" id="SSF49785">
    <property type="entry name" value="Galactose-binding domain-like"/>
    <property type="match status" value="1"/>
</dbReference>
<keyword evidence="2" id="KW-1133">Transmembrane helix</keyword>
<keyword evidence="2" id="KW-0472">Membrane</keyword>
<keyword evidence="2" id="KW-0812">Transmembrane</keyword>
<keyword evidence="4" id="KW-1185">Reference proteome</keyword>
<evidence type="ECO:0000256" key="1">
    <source>
        <dbReference type="SAM" id="MobiDB-lite"/>
    </source>
</evidence>
<dbReference type="EMBL" id="JACHJN010000010">
    <property type="protein sequence ID" value="MBB5959287.1"/>
    <property type="molecule type" value="Genomic_DNA"/>
</dbReference>